<dbReference type="Pfam" id="PF06446">
    <property type="entry name" value="Hepcidin"/>
    <property type="match status" value="1"/>
</dbReference>
<dbReference type="OMA" id="CRRCCYA"/>
<dbReference type="GeneTree" id="ENSGT00940000181686"/>
<keyword evidence="6" id="KW-0044">Antibiotic</keyword>
<evidence type="ECO:0000313" key="8">
    <source>
        <dbReference type="Ensembl" id="ENSACIP00000017681.1"/>
    </source>
</evidence>
<organism evidence="8 9">
    <name type="scientific">Amphilophus citrinellus</name>
    <name type="common">Midas cichlid</name>
    <name type="synonym">Cichlasoma citrinellum</name>
    <dbReference type="NCBI Taxonomy" id="61819"/>
    <lineage>
        <taxon>Eukaryota</taxon>
        <taxon>Metazoa</taxon>
        <taxon>Chordata</taxon>
        <taxon>Craniata</taxon>
        <taxon>Vertebrata</taxon>
        <taxon>Euteleostomi</taxon>
        <taxon>Actinopterygii</taxon>
        <taxon>Neopterygii</taxon>
        <taxon>Teleostei</taxon>
        <taxon>Neoteleostei</taxon>
        <taxon>Acanthomorphata</taxon>
        <taxon>Ovalentaria</taxon>
        <taxon>Cichlomorphae</taxon>
        <taxon>Cichliformes</taxon>
        <taxon>Cichlidae</taxon>
        <taxon>New World cichlids</taxon>
        <taxon>Cichlasomatinae</taxon>
        <taxon>Heroini</taxon>
        <taxon>Amphilophus</taxon>
    </lineage>
</organism>
<comment type="similarity">
    <text evidence="2">Belongs to the hepcidin family.</text>
</comment>
<dbReference type="GO" id="GO:0006879">
    <property type="term" value="P:intracellular iron ion homeostasis"/>
    <property type="evidence" value="ECO:0007669"/>
    <property type="project" value="InterPro"/>
</dbReference>
<comment type="subcellular location">
    <subcellularLocation>
        <location evidence="1">Secreted</location>
    </subcellularLocation>
</comment>
<evidence type="ECO:0000256" key="7">
    <source>
        <dbReference type="ARBA" id="ARBA00023157"/>
    </source>
</evidence>
<dbReference type="GO" id="GO:0005179">
    <property type="term" value="F:hormone activity"/>
    <property type="evidence" value="ECO:0007669"/>
    <property type="project" value="UniProtKB-KW"/>
</dbReference>
<dbReference type="InterPro" id="IPR010500">
    <property type="entry name" value="Hepcidin"/>
</dbReference>
<evidence type="ECO:0000256" key="5">
    <source>
        <dbReference type="ARBA" id="ARBA00022702"/>
    </source>
</evidence>
<reference evidence="8" key="1">
    <citation type="submission" date="2025-08" db="UniProtKB">
        <authorList>
            <consortium name="Ensembl"/>
        </authorList>
    </citation>
    <scope>IDENTIFICATION</scope>
</reference>
<dbReference type="Ensembl" id="ENSACIT00000018157.1">
    <property type="protein sequence ID" value="ENSACIP00000017681.1"/>
    <property type="gene ID" value="ENSACIG00000013784.1"/>
</dbReference>
<dbReference type="GO" id="GO:0042742">
    <property type="term" value="P:defense response to bacterium"/>
    <property type="evidence" value="ECO:0007669"/>
    <property type="project" value="UniProtKB-KW"/>
</dbReference>
<protein>
    <recommendedName>
        <fullName evidence="10">Hepcidin</fullName>
    </recommendedName>
</protein>
<dbReference type="GO" id="GO:0005576">
    <property type="term" value="C:extracellular region"/>
    <property type="evidence" value="ECO:0007669"/>
    <property type="project" value="UniProtKB-SubCell"/>
</dbReference>
<evidence type="ECO:0000256" key="6">
    <source>
        <dbReference type="ARBA" id="ARBA00023022"/>
    </source>
</evidence>
<keyword evidence="9" id="KW-1185">Reference proteome</keyword>
<evidence type="ECO:0008006" key="10">
    <source>
        <dbReference type="Google" id="ProtNLM"/>
    </source>
</evidence>
<dbReference type="STRING" id="61819.ENSACIP00000017681"/>
<keyword evidence="7" id="KW-1015">Disulfide bond</keyword>
<keyword evidence="3" id="KW-0964">Secreted</keyword>
<keyword evidence="5" id="KW-0372">Hormone</keyword>
<evidence type="ECO:0000256" key="2">
    <source>
        <dbReference type="ARBA" id="ARBA00008022"/>
    </source>
</evidence>
<evidence type="ECO:0000256" key="1">
    <source>
        <dbReference type="ARBA" id="ARBA00004613"/>
    </source>
</evidence>
<evidence type="ECO:0000256" key="3">
    <source>
        <dbReference type="ARBA" id="ARBA00022525"/>
    </source>
</evidence>
<reference evidence="8" key="2">
    <citation type="submission" date="2025-09" db="UniProtKB">
        <authorList>
            <consortium name="Ensembl"/>
        </authorList>
    </citation>
    <scope>IDENTIFICATION</scope>
</reference>
<evidence type="ECO:0000313" key="9">
    <source>
        <dbReference type="Proteomes" id="UP000261340"/>
    </source>
</evidence>
<name>A0A3Q0S3W6_AMPCI</name>
<sequence length="110" mass="12369">MRVLPVVTQHELNREYQQLVCNRQLKTTLKIKTFRAAAAVALILTFVFTQESSSSAVPVVEELMSIDVPAAAPEEISVDSWKMLRNGRQKRGLYCGKCCDGKVCRRCCYA</sequence>
<dbReference type="AlphaFoldDB" id="A0A3Q0S3W6"/>
<accession>A0A3Q0S3W6</accession>
<evidence type="ECO:0000256" key="4">
    <source>
        <dbReference type="ARBA" id="ARBA00022529"/>
    </source>
</evidence>
<keyword evidence="4" id="KW-0929">Antimicrobial</keyword>
<dbReference type="Proteomes" id="UP000261340">
    <property type="component" value="Unplaced"/>
</dbReference>
<proteinExistence type="inferred from homology"/>